<dbReference type="GO" id="GO:0004519">
    <property type="term" value="F:endonuclease activity"/>
    <property type="evidence" value="ECO:0007669"/>
    <property type="project" value="UniProtKB-KW"/>
</dbReference>
<dbReference type="Gene3D" id="3.40.960.10">
    <property type="entry name" value="VSR Endonuclease"/>
    <property type="match status" value="1"/>
</dbReference>
<dbReference type="InterPro" id="IPR011335">
    <property type="entry name" value="Restrct_endonuc-II-like"/>
</dbReference>
<keyword evidence="5" id="KW-0234">DNA repair</keyword>
<evidence type="ECO:0000256" key="4">
    <source>
        <dbReference type="ARBA" id="ARBA00022801"/>
    </source>
</evidence>
<protein>
    <submittedName>
        <fullName evidence="7">Very short patch repair endonuclease</fullName>
    </submittedName>
</protein>
<dbReference type="InterPro" id="IPR004603">
    <property type="entry name" value="DNA_mismatch_endonuc_vsr"/>
</dbReference>
<keyword evidence="4" id="KW-0378">Hydrolase</keyword>
<dbReference type="Pfam" id="PF03852">
    <property type="entry name" value="Vsr"/>
    <property type="match status" value="1"/>
</dbReference>
<gene>
    <name evidence="7" type="ORF">K6Q96_13700</name>
</gene>
<keyword evidence="1" id="KW-0540">Nuclease</keyword>
<dbReference type="SUPFAM" id="SSF52980">
    <property type="entry name" value="Restriction endonuclease-like"/>
    <property type="match status" value="1"/>
</dbReference>
<dbReference type="NCBIfam" id="TIGR00632">
    <property type="entry name" value="vsr"/>
    <property type="match status" value="1"/>
</dbReference>
<proteinExistence type="inferred from homology"/>
<reference evidence="7" key="1">
    <citation type="submission" date="2021-08" db="EMBL/GenBank/DDBJ databases">
        <authorList>
            <person name="Sakaguchi M."/>
            <person name="Kikuchi T."/>
            <person name="Urbanczyk H."/>
        </authorList>
    </citation>
    <scope>NUCLEOTIDE SEQUENCE</scope>
    <source>
        <strain evidence="7">020920N</strain>
    </source>
</reference>
<evidence type="ECO:0000256" key="6">
    <source>
        <dbReference type="ARBA" id="ARBA00029466"/>
    </source>
</evidence>
<accession>A0ABY4WWI0</accession>
<dbReference type="Proteomes" id="UP001056255">
    <property type="component" value="Chromosome I"/>
</dbReference>
<evidence type="ECO:0000256" key="3">
    <source>
        <dbReference type="ARBA" id="ARBA00022763"/>
    </source>
</evidence>
<evidence type="ECO:0000256" key="5">
    <source>
        <dbReference type="ARBA" id="ARBA00023204"/>
    </source>
</evidence>
<keyword evidence="8" id="KW-1185">Reference proteome</keyword>
<dbReference type="CDD" id="cd00221">
    <property type="entry name" value="Vsr"/>
    <property type="match status" value="1"/>
</dbReference>
<dbReference type="EMBL" id="CP082275">
    <property type="protein sequence ID" value="USH01912.1"/>
    <property type="molecule type" value="Genomic_DNA"/>
</dbReference>
<evidence type="ECO:0000256" key="1">
    <source>
        <dbReference type="ARBA" id="ARBA00022722"/>
    </source>
</evidence>
<evidence type="ECO:0000313" key="8">
    <source>
        <dbReference type="Proteomes" id="UP001056255"/>
    </source>
</evidence>
<evidence type="ECO:0000256" key="2">
    <source>
        <dbReference type="ARBA" id="ARBA00022759"/>
    </source>
</evidence>
<dbReference type="RefSeq" id="WP_251876460.1">
    <property type="nucleotide sequence ID" value="NZ_CP082275.1"/>
</dbReference>
<comment type="similarity">
    <text evidence="6">Belongs to the Vsr family.</text>
</comment>
<keyword evidence="3" id="KW-0227">DNA damage</keyword>
<evidence type="ECO:0000313" key="7">
    <source>
        <dbReference type="EMBL" id="USH01912.1"/>
    </source>
</evidence>
<name>A0ABY4WWI0_9GAMM</name>
<organism evidence="7 8">
    <name type="scientific">Grimontia kaedaensis</name>
    <dbReference type="NCBI Taxonomy" id="2872157"/>
    <lineage>
        <taxon>Bacteria</taxon>
        <taxon>Pseudomonadati</taxon>
        <taxon>Pseudomonadota</taxon>
        <taxon>Gammaproteobacteria</taxon>
        <taxon>Vibrionales</taxon>
        <taxon>Vibrionaceae</taxon>
        <taxon>Grimontia</taxon>
    </lineage>
</organism>
<sequence length="166" mass="19100">MEELSEARKRNMRAIKARDTKPELLIRQGLHSRGFRYRIAPKALPGKPDIWLPKYNTAIFINGCFWHLHRCHLSHIPNTRKQFWNDKLTGNAARDKRNMSALLKDGKRVLVVWECALKGKERLPEPSVFMLISTWIKSGAVFGELSGKGLKAVNERAQALWKLKAD</sequence>
<keyword evidence="2 7" id="KW-0255">Endonuclease</keyword>